<dbReference type="AlphaFoldDB" id="A0AAD4N8N3"/>
<sequence length="259" mass="29132">MNNKIYPTDTWIQDPKCWNSSNNDQKVSFADTTSDYPNAQQKIQSPHSSDYQCDSFCLHNLPYRPSQTHAPAQSEELFYTNSSRSLGQESDGRSESFRTTTISFPSPEHRNNFVARDESECYSARIKSVSGRLVCCEHHSQFHKKVRSITGNVSKIAAEEQCSAYHCPTVEGASLELIEKDPIDPDDVIAKFQSVTNGFYSAIGTEDEYFGTSWKIDIYHSCGNTKPGCVRKTSIDVPDDLINKCTPFAIDPFDLSNPR</sequence>
<comment type="similarity">
    <text evidence="2">Belongs to the nematode transthyretin-like family.</text>
</comment>
<gene>
    <name evidence="6" type="ORF">DdX_06118</name>
</gene>
<evidence type="ECO:0000256" key="4">
    <source>
        <dbReference type="ARBA" id="ARBA00022729"/>
    </source>
</evidence>
<dbReference type="InterPro" id="IPR001534">
    <property type="entry name" value="Transthyretin-like"/>
</dbReference>
<name>A0AAD4N8N3_9BILA</name>
<dbReference type="Proteomes" id="UP001201812">
    <property type="component" value="Unassembled WGS sequence"/>
</dbReference>
<dbReference type="Gene3D" id="2.60.40.3330">
    <property type="match status" value="1"/>
</dbReference>
<dbReference type="InterPro" id="IPR038479">
    <property type="entry name" value="Transthyretin-like_sf"/>
</dbReference>
<dbReference type="EMBL" id="JAKKPZ010000007">
    <property type="protein sequence ID" value="KAI1719001.1"/>
    <property type="molecule type" value="Genomic_DNA"/>
</dbReference>
<comment type="subcellular location">
    <subcellularLocation>
        <location evidence="1">Secreted</location>
    </subcellularLocation>
</comment>
<evidence type="ECO:0000256" key="1">
    <source>
        <dbReference type="ARBA" id="ARBA00004613"/>
    </source>
</evidence>
<reference evidence="6" key="1">
    <citation type="submission" date="2022-01" db="EMBL/GenBank/DDBJ databases">
        <title>Genome Sequence Resource for Two Populations of Ditylenchus destructor, the Migratory Endoparasitic Phytonematode.</title>
        <authorList>
            <person name="Zhang H."/>
            <person name="Lin R."/>
            <person name="Xie B."/>
        </authorList>
    </citation>
    <scope>NUCLEOTIDE SEQUENCE</scope>
    <source>
        <strain evidence="6">BazhouSP</strain>
    </source>
</reference>
<evidence type="ECO:0000256" key="5">
    <source>
        <dbReference type="SAM" id="MobiDB-lite"/>
    </source>
</evidence>
<proteinExistence type="inferred from homology"/>
<comment type="caution">
    <text evidence="6">The sequence shown here is derived from an EMBL/GenBank/DDBJ whole genome shotgun (WGS) entry which is preliminary data.</text>
</comment>
<evidence type="ECO:0000313" key="6">
    <source>
        <dbReference type="EMBL" id="KAI1719001.1"/>
    </source>
</evidence>
<keyword evidence="4" id="KW-0732">Signal</keyword>
<evidence type="ECO:0000256" key="3">
    <source>
        <dbReference type="ARBA" id="ARBA00022525"/>
    </source>
</evidence>
<evidence type="ECO:0000313" key="7">
    <source>
        <dbReference type="Proteomes" id="UP001201812"/>
    </source>
</evidence>
<accession>A0AAD4N8N3</accession>
<dbReference type="GO" id="GO:0005576">
    <property type="term" value="C:extracellular region"/>
    <property type="evidence" value="ECO:0007669"/>
    <property type="project" value="UniProtKB-SubCell"/>
</dbReference>
<dbReference type="Pfam" id="PF01060">
    <property type="entry name" value="TTR-52"/>
    <property type="match status" value="1"/>
</dbReference>
<dbReference type="GO" id="GO:0009986">
    <property type="term" value="C:cell surface"/>
    <property type="evidence" value="ECO:0007669"/>
    <property type="project" value="InterPro"/>
</dbReference>
<protein>
    <submittedName>
        <fullName evidence="6">Transthyretin-like family domain-containing protein</fullName>
    </submittedName>
</protein>
<feature type="region of interest" description="Disordered" evidence="5">
    <location>
        <begin position="82"/>
        <end position="102"/>
    </location>
</feature>
<keyword evidence="3" id="KW-0964">Secreted</keyword>
<dbReference type="PANTHER" id="PTHR21700">
    <property type="entry name" value="TRANSTHYRETIN-LIKE FAMILY PROTEIN-RELATED"/>
    <property type="match status" value="1"/>
</dbReference>
<evidence type="ECO:0000256" key="2">
    <source>
        <dbReference type="ARBA" id="ARBA00010112"/>
    </source>
</evidence>
<organism evidence="6 7">
    <name type="scientific">Ditylenchus destructor</name>
    <dbReference type="NCBI Taxonomy" id="166010"/>
    <lineage>
        <taxon>Eukaryota</taxon>
        <taxon>Metazoa</taxon>
        <taxon>Ecdysozoa</taxon>
        <taxon>Nematoda</taxon>
        <taxon>Chromadorea</taxon>
        <taxon>Rhabditida</taxon>
        <taxon>Tylenchina</taxon>
        <taxon>Tylenchomorpha</taxon>
        <taxon>Sphaerularioidea</taxon>
        <taxon>Anguinidae</taxon>
        <taxon>Anguininae</taxon>
        <taxon>Ditylenchus</taxon>
    </lineage>
</organism>
<keyword evidence="7" id="KW-1185">Reference proteome</keyword>